<dbReference type="AlphaFoldDB" id="A0A1G7GVR4"/>
<evidence type="ECO:0000313" key="4">
    <source>
        <dbReference type="Proteomes" id="UP000198922"/>
    </source>
</evidence>
<keyword evidence="4" id="KW-1185">Reference proteome</keyword>
<sequence>MRIERRFTTAGQDPLSGLAMRRLPEGGALVPFDWSEAEANAFAAHGLAPVPVPARQSRMPEAGLPMALWPAAGDAPRDAAERDARAAIGRLAGALAHGGWQQGRFARPADAMAFRDEIAATLLRRMAVPDRAFWQGVGLGWAYGIDGDAGRMAEPAAVAATEELLGAARGAALIRAAGPVAPRQVAPLDAVAGAQRQGAAADLARAIGAARVAGLSDQWIGRAVRHGRQDRPGRPPWRDLPAPGARTALRLAVTSEPGPALAAALCDGVRLDLQLAERRGPAPRAALRLTAFDADGGFDRAGFVHAAGLWALALDIAAGPGGLGLLDLGAWLAGQGLAYATPAARAAAAEAGDLLQQGCAQAGGRTVAAIGRIDAAAIAGCPAEPLAPLAALVTETEMAGEAHQRAPHPAVMRGLEALGLDAAARMAAIRHLAGHGTLDAAPGLDHAALRRRGFGTEQIARVEAALAESGGLRQALTPWRLGRGFCAQALGLELADYADPRRDFLADLGISPAVLARAERHVFGHGTLRGAPGLSEAQAMVFDHAAPGGARADQVDVAAQIDMAAALQAAVAGEVVSRIALPDAAGPAEAAAAIERARAAGLGRVVLHRDADAAALATLSELERALPRRAEPAMAPPQRLLDDAAPAPGRATRARPRRAARKRPDRHA</sequence>
<evidence type="ECO:0000256" key="1">
    <source>
        <dbReference type="SAM" id="MobiDB-lite"/>
    </source>
</evidence>
<name>A0A1G7GVR4_9RHOB</name>
<proteinExistence type="predicted"/>
<dbReference type="STRING" id="521013.SAMN04488567_2949"/>
<protein>
    <submittedName>
        <fullName evidence="3">Class II vitamin B12-dependent ribonucleotide reductase</fullName>
    </submittedName>
</protein>
<dbReference type="RefSeq" id="WP_090113242.1">
    <property type="nucleotide sequence ID" value="NZ_FNAT01000005.1"/>
</dbReference>
<evidence type="ECO:0000313" key="3">
    <source>
        <dbReference type="EMBL" id="SDE92237.1"/>
    </source>
</evidence>
<dbReference type="GO" id="GO:0050897">
    <property type="term" value="F:cobalt ion binding"/>
    <property type="evidence" value="ECO:0007669"/>
    <property type="project" value="InterPro"/>
</dbReference>
<evidence type="ECO:0000259" key="2">
    <source>
        <dbReference type="Pfam" id="PF08471"/>
    </source>
</evidence>
<dbReference type="InterPro" id="IPR013678">
    <property type="entry name" value="RNR_2_N"/>
</dbReference>
<dbReference type="Proteomes" id="UP000198922">
    <property type="component" value="Unassembled WGS sequence"/>
</dbReference>
<dbReference type="OrthoDB" id="9762933at2"/>
<reference evidence="4" key="1">
    <citation type="submission" date="2016-10" db="EMBL/GenBank/DDBJ databases">
        <authorList>
            <person name="Varghese N."/>
            <person name="Submissions S."/>
        </authorList>
    </citation>
    <scope>NUCLEOTIDE SEQUENCE [LARGE SCALE GENOMIC DNA]</scope>
    <source>
        <strain evidence="4">DSM 21424</strain>
    </source>
</reference>
<organism evidence="3 4">
    <name type="scientific">Limimaricola pyoseonensis</name>
    <dbReference type="NCBI Taxonomy" id="521013"/>
    <lineage>
        <taxon>Bacteria</taxon>
        <taxon>Pseudomonadati</taxon>
        <taxon>Pseudomonadota</taxon>
        <taxon>Alphaproteobacteria</taxon>
        <taxon>Rhodobacterales</taxon>
        <taxon>Paracoccaceae</taxon>
        <taxon>Limimaricola</taxon>
    </lineage>
</organism>
<feature type="region of interest" description="Disordered" evidence="1">
    <location>
        <begin position="628"/>
        <end position="668"/>
    </location>
</feature>
<dbReference type="EMBL" id="FNAT01000005">
    <property type="protein sequence ID" value="SDE92237.1"/>
    <property type="molecule type" value="Genomic_DNA"/>
</dbReference>
<accession>A0A1G7GVR4</accession>
<gene>
    <name evidence="3" type="ORF">SAMN04488567_2949</name>
</gene>
<feature type="domain" description="Ribonucleotide reductase class II vitamin B12-dependent N-terminal" evidence="2">
    <location>
        <begin position="29"/>
        <end position="124"/>
    </location>
</feature>
<dbReference type="Pfam" id="PF08471">
    <property type="entry name" value="Ribonuc_red_2_N"/>
    <property type="match status" value="1"/>
</dbReference>
<dbReference type="GO" id="GO:0004748">
    <property type="term" value="F:ribonucleoside-diphosphate reductase activity, thioredoxin disulfide as acceptor"/>
    <property type="evidence" value="ECO:0007669"/>
    <property type="project" value="InterPro"/>
</dbReference>
<feature type="compositionally biased region" description="Basic residues" evidence="1">
    <location>
        <begin position="652"/>
        <end position="668"/>
    </location>
</feature>